<dbReference type="InterPro" id="IPR029000">
    <property type="entry name" value="Cyclophilin-like_dom_sf"/>
</dbReference>
<proteinExistence type="predicted"/>
<evidence type="ECO:0000256" key="1">
    <source>
        <dbReference type="ARBA" id="ARBA00022741"/>
    </source>
</evidence>
<dbReference type="InterPro" id="IPR003778">
    <property type="entry name" value="CT_A_B"/>
</dbReference>
<dbReference type="InterPro" id="IPR052708">
    <property type="entry name" value="PxpC"/>
</dbReference>
<evidence type="ECO:0000313" key="5">
    <source>
        <dbReference type="EMBL" id="CTQ50278.1"/>
    </source>
</evidence>
<sequence>MGKPAVIEVLTCGPMVTIQDGGRPGHLSQGLARGGAADRRALKEATALLGDAGAGIETPGSPLRLRCDGAVTISLTGAPMKATVGDRVLAWNTSQHLTAGDILDLRPTGTGVYSYVHVAGGFLTEAVMGSRAAHLIANIGAPLQAGDVLPCNASTGGARRVEAHARWGGGELRLVRTPQTRLFPPAVLDRFLTTRFIRDVRGNRQGVKLSMAGAGFATDGQLNLLSDFILPGDVQMTGDGIPYILGPECQTTGGYPRIGTVIEADLPRAMQAVPGAVLTFRFVTPAEARAARPGKPAVTPLIRDPGDMPDLLAQQLIGGVVSATGEET</sequence>
<evidence type="ECO:0000313" key="6">
    <source>
        <dbReference type="Proteomes" id="UP000049222"/>
    </source>
</evidence>
<dbReference type="AlphaFoldDB" id="A0A0M6YIU7"/>
<keyword evidence="6" id="KW-1185">Reference proteome</keyword>
<evidence type="ECO:0000259" key="4">
    <source>
        <dbReference type="SMART" id="SM00797"/>
    </source>
</evidence>
<dbReference type="OrthoDB" id="9768696at2"/>
<reference evidence="5 6" key="1">
    <citation type="submission" date="2015-07" db="EMBL/GenBank/DDBJ databases">
        <authorList>
            <person name="Noorani M."/>
        </authorList>
    </citation>
    <scope>NUCLEOTIDE SEQUENCE [LARGE SCALE GENOMIC DNA]</scope>
    <source>
        <strain evidence="5 6">CECT 7802</strain>
    </source>
</reference>
<dbReference type="RefSeq" id="WP_055085662.1">
    <property type="nucleotide sequence ID" value="NZ_CXSU01000012.1"/>
</dbReference>
<dbReference type="GO" id="GO:0016787">
    <property type="term" value="F:hydrolase activity"/>
    <property type="evidence" value="ECO:0007669"/>
    <property type="project" value="UniProtKB-KW"/>
</dbReference>
<evidence type="ECO:0000256" key="2">
    <source>
        <dbReference type="ARBA" id="ARBA00022801"/>
    </source>
</evidence>
<protein>
    <submittedName>
        <fullName evidence="5">KipI antagonist</fullName>
    </submittedName>
</protein>
<keyword evidence="3" id="KW-0067">ATP-binding</keyword>
<dbReference type="PANTHER" id="PTHR43309">
    <property type="entry name" value="5-OXOPROLINASE SUBUNIT C"/>
    <property type="match status" value="1"/>
</dbReference>
<dbReference type="EMBL" id="CXSU01000012">
    <property type="protein sequence ID" value="CTQ50278.1"/>
    <property type="molecule type" value="Genomic_DNA"/>
</dbReference>
<evidence type="ECO:0000256" key="3">
    <source>
        <dbReference type="ARBA" id="ARBA00022840"/>
    </source>
</evidence>
<name>A0A0M6YIU7_9RHOB</name>
<accession>A0A0M6YIU7</accession>
<dbReference type="STRING" id="420998.JDO7802_02298"/>
<keyword evidence="2" id="KW-0378">Hydrolase</keyword>
<dbReference type="PANTHER" id="PTHR43309:SF3">
    <property type="entry name" value="5-OXOPROLINASE SUBUNIT C"/>
    <property type="match status" value="1"/>
</dbReference>
<gene>
    <name evidence="5" type="primary">kipA</name>
    <name evidence="5" type="ORF">JDO7802_02298</name>
</gene>
<dbReference type="Proteomes" id="UP000049222">
    <property type="component" value="Unassembled WGS sequence"/>
</dbReference>
<dbReference type="Pfam" id="PF02626">
    <property type="entry name" value="CT_A_B"/>
    <property type="match status" value="1"/>
</dbReference>
<dbReference type="GO" id="GO:0005524">
    <property type="term" value="F:ATP binding"/>
    <property type="evidence" value="ECO:0007669"/>
    <property type="project" value="UniProtKB-KW"/>
</dbReference>
<dbReference type="SMART" id="SM00797">
    <property type="entry name" value="AHS2"/>
    <property type="match status" value="1"/>
</dbReference>
<keyword evidence="1" id="KW-0547">Nucleotide-binding</keyword>
<dbReference type="Gene3D" id="2.40.100.10">
    <property type="entry name" value="Cyclophilin-like"/>
    <property type="match status" value="1"/>
</dbReference>
<feature type="domain" description="Carboxyltransferase" evidence="4">
    <location>
        <begin position="28"/>
        <end position="299"/>
    </location>
</feature>
<organism evidence="5 6">
    <name type="scientific">Jannaschia donghaensis</name>
    <dbReference type="NCBI Taxonomy" id="420998"/>
    <lineage>
        <taxon>Bacteria</taxon>
        <taxon>Pseudomonadati</taxon>
        <taxon>Pseudomonadota</taxon>
        <taxon>Alphaproteobacteria</taxon>
        <taxon>Rhodobacterales</taxon>
        <taxon>Roseobacteraceae</taxon>
        <taxon>Jannaschia</taxon>
    </lineage>
</organism>